<reference evidence="1 2" key="1">
    <citation type="submission" date="2018-11" db="EMBL/GenBank/DDBJ databases">
        <authorList>
            <consortium name="Pathogen Informatics"/>
        </authorList>
    </citation>
    <scope>NUCLEOTIDE SEQUENCE [LARGE SCALE GENOMIC DNA]</scope>
    <source>
        <strain>Denwood</strain>
        <strain evidence="2">Zambia</strain>
    </source>
</reference>
<proteinExistence type="predicted"/>
<protein>
    <submittedName>
        <fullName evidence="1">Uncharacterized protein</fullName>
    </submittedName>
</protein>
<organism evidence="1 2">
    <name type="scientific">Schistosoma mattheei</name>
    <dbReference type="NCBI Taxonomy" id="31246"/>
    <lineage>
        <taxon>Eukaryota</taxon>
        <taxon>Metazoa</taxon>
        <taxon>Spiralia</taxon>
        <taxon>Lophotrochozoa</taxon>
        <taxon>Platyhelminthes</taxon>
        <taxon>Trematoda</taxon>
        <taxon>Digenea</taxon>
        <taxon>Strigeidida</taxon>
        <taxon>Schistosomatoidea</taxon>
        <taxon>Schistosomatidae</taxon>
        <taxon>Schistosoma</taxon>
    </lineage>
</organism>
<name>A0A3P8GS46_9TREM</name>
<evidence type="ECO:0000313" key="1">
    <source>
        <dbReference type="EMBL" id="VDP37293.1"/>
    </source>
</evidence>
<gene>
    <name evidence="1" type="ORF">SMTD_LOCUS7050</name>
</gene>
<keyword evidence="2" id="KW-1185">Reference proteome</keyword>
<dbReference type="EMBL" id="UZAL01027965">
    <property type="protein sequence ID" value="VDP37293.1"/>
    <property type="molecule type" value="Genomic_DNA"/>
</dbReference>
<dbReference type="Proteomes" id="UP000269396">
    <property type="component" value="Unassembled WGS sequence"/>
</dbReference>
<evidence type="ECO:0000313" key="2">
    <source>
        <dbReference type="Proteomes" id="UP000269396"/>
    </source>
</evidence>
<sequence>MPGANQLNSSSVCNFCFIFSNFSKFLMLPLPFLSVSVRIFSSSSDGLINEYSS</sequence>
<accession>A0A3P8GS46</accession>
<dbReference type="AlphaFoldDB" id="A0A3P8GS46"/>